<accession>A0A918ER43</accession>
<evidence type="ECO:0000256" key="4">
    <source>
        <dbReference type="ARBA" id="ARBA00023163"/>
    </source>
</evidence>
<evidence type="ECO:0000313" key="7">
    <source>
        <dbReference type="Proteomes" id="UP000620156"/>
    </source>
</evidence>
<name>A0A918ER43_9ACTN</name>
<keyword evidence="4" id="KW-0804">Transcription</keyword>
<evidence type="ECO:0000256" key="3">
    <source>
        <dbReference type="ARBA" id="ARBA00023125"/>
    </source>
</evidence>
<dbReference type="PANTHER" id="PTHR30126:SF39">
    <property type="entry name" value="HTH-TYPE TRANSCRIPTIONAL REGULATOR CYSL"/>
    <property type="match status" value="1"/>
</dbReference>
<evidence type="ECO:0000256" key="2">
    <source>
        <dbReference type="ARBA" id="ARBA00023015"/>
    </source>
</evidence>
<sequence length="300" mass="32817">MTIQLGWLRTFVTVYRLGSFTKAAQALGLSQPAVTHQVRNLEKELGRPLFERLPQGVEPTSAADALVREVQVPIDTLAGAVERCFGNEQARGPVHVGGPVELMTSRVIPAVSDLIADGLQLRMHFGLADDLLTVLMDRRVDLVLSTVRPRVRGFAATPLVDEEFMLLASEKLSRCIPRDRLAADGPAVLEDYPLISYAEVLPIIRRYWLAVFGTRPTAKPALVVPDLRGALAAVKSSAGISVLPTYLCVEELAAGEVVPLLEPEVPPINTFYLVVRQGELTRPNLALLHGHLLMKAQLWT</sequence>
<dbReference type="PANTHER" id="PTHR30126">
    <property type="entry name" value="HTH-TYPE TRANSCRIPTIONAL REGULATOR"/>
    <property type="match status" value="1"/>
</dbReference>
<dbReference type="InterPro" id="IPR005119">
    <property type="entry name" value="LysR_subst-bd"/>
</dbReference>
<dbReference type="SUPFAM" id="SSF53850">
    <property type="entry name" value="Periplasmic binding protein-like II"/>
    <property type="match status" value="1"/>
</dbReference>
<dbReference type="Gene3D" id="1.10.10.10">
    <property type="entry name" value="Winged helix-like DNA-binding domain superfamily/Winged helix DNA-binding domain"/>
    <property type="match status" value="1"/>
</dbReference>
<dbReference type="InterPro" id="IPR000847">
    <property type="entry name" value="LysR_HTH_N"/>
</dbReference>
<dbReference type="Gene3D" id="3.40.190.290">
    <property type="match status" value="1"/>
</dbReference>
<gene>
    <name evidence="6" type="ORF">GCM10010145_16430</name>
</gene>
<organism evidence="6 7">
    <name type="scientific">Streptomyces ruber</name>
    <dbReference type="NCBI Taxonomy" id="83378"/>
    <lineage>
        <taxon>Bacteria</taxon>
        <taxon>Bacillati</taxon>
        <taxon>Actinomycetota</taxon>
        <taxon>Actinomycetes</taxon>
        <taxon>Kitasatosporales</taxon>
        <taxon>Streptomycetaceae</taxon>
        <taxon>Streptomyces</taxon>
    </lineage>
</organism>
<proteinExistence type="inferred from homology"/>
<evidence type="ECO:0000259" key="5">
    <source>
        <dbReference type="PROSITE" id="PS50931"/>
    </source>
</evidence>
<dbReference type="InterPro" id="IPR036388">
    <property type="entry name" value="WH-like_DNA-bd_sf"/>
</dbReference>
<dbReference type="SUPFAM" id="SSF46785">
    <property type="entry name" value="Winged helix' DNA-binding domain"/>
    <property type="match status" value="1"/>
</dbReference>
<keyword evidence="7" id="KW-1185">Reference proteome</keyword>
<reference evidence="6" key="2">
    <citation type="submission" date="2020-09" db="EMBL/GenBank/DDBJ databases">
        <authorList>
            <person name="Sun Q."/>
            <person name="Ohkuma M."/>
        </authorList>
    </citation>
    <scope>NUCLEOTIDE SEQUENCE</scope>
    <source>
        <strain evidence="6">JCM 3131</strain>
    </source>
</reference>
<keyword evidence="2" id="KW-0805">Transcription regulation</keyword>
<dbReference type="EMBL" id="BMQK01000002">
    <property type="protein sequence ID" value="GGQ48009.1"/>
    <property type="molecule type" value="Genomic_DNA"/>
</dbReference>
<reference evidence="6" key="1">
    <citation type="journal article" date="2014" name="Int. J. Syst. Evol. Microbiol.">
        <title>Complete genome sequence of Corynebacterium casei LMG S-19264T (=DSM 44701T), isolated from a smear-ripened cheese.</title>
        <authorList>
            <consortium name="US DOE Joint Genome Institute (JGI-PGF)"/>
            <person name="Walter F."/>
            <person name="Albersmeier A."/>
            <person name="Kalinowski J."/>
            <person name="Ruckert C."/>
        </authorList>
    </citation>
    <scope>NUCLEOTIDE SEQUENCE</scope>
    <source>
        <strain evidence="6">JCM 3131</strain>
    </source>
</reference>
<dbReference type="GO" id="GO:0000976">
    <property type="term" value="F:transcription cis-regulatory region binding"/>
    <property type="evidence" value="ECO:0007669"/>
    <property type="project" value="TreeGrafter"/>
</dbReference>
<feature type="domain" description="HTH lysR-type" evidence="5">
    <location>
        <begin position="1"/>
        <end position="60"/>
    </location>
</feature>
<dbReference type="PRINTS" id="PR00039">
    <property type="entry name" value="HTHLYSR"/>
</dbReference>
<comment type="similarity">
    <text evidence="1">Belongs to the LysR transcriptional regulatory family.</text>
</comment>
<dbReference type="RefSeq" id="WP_189215988.1">
    <property type="nucleotide sequence ID" value="NZ_BMQK01000002.1"/>
</dbReference>
<dbReference type="GO" id="GO:0003700">
    <property type="term" value="F:DNA-binding transcription factor activity"/>
    <property type="evidence" value="ECO:0007669"/>
    <property type="project" value="InterPro"/>
</dbReference>
<dbReference type="Proteomes" id="UP000620156">
    <property type="component" value="Unassembled WGS sequence"/>
</dbReference>
<evidence type="ECO:0000256" key="1">
    <source>
        <dbReference type="ARBA" id="ARBA00009437"/>
    </source>
</evidence>
<dbReference type="AlphaFoldDB" id="A0A918ER43"/>
<dbReference type="Pfam" id="PF00126">
    <property type="entry name" value="HTH_1"/>
    <property type="match status" value="1"/>
</dbReference>
<dbReference type="Pfam" id="PF03466">
    <property type="entry name" value="LysR_substrate"/>
    <property type="match status" value="1"/>
</dbReference>
<comment type="caution">
    <text evidence="6">The sequence shown here is derived from an EMBL/GenBank/DDBJ whole genome shotgun (WGS) entry which is preliminary data.</text>
</comment>
<dbReference type="InterPro" id="IPR036390">
    <property type="entry name" value="WH_DNA-bd_sf"/>
</dbReference>
<keyword evidence="3" id="KW-0238">DNA-binding</keyword>
<evidence type="ECO:0000313" key="6">
    <source>
        <dbReference type="EMBL" id="GGQ48009.1"/>
    </source>
</evidence>
<dbReference type="PROSITE" id="PS50931">
    <property type="entry name" value="HTH_LYSR"/>
    <property type="match status" value="1"/>
</dbReference>
<protein>
    <submittedName>
        <fullName evidence="6">LysR family transcriptional regulator</fullName>
    </submittedName>
</protein>
<dbReference type="CDD" id="cd05466">
    <property type="entry name" value="PBP2_LTTR_substrate"/>
    <property type="match status" value="1"/>
</dbReference>